<dbReference type="PANTHER" id="PTHR42894:SF1">
    <property type="entry name" value="N-(5'-PHOSPHORIBOSYL)ANTHRANILATE ISOMERASE"/>
    <property type="match status" value="1"/>
</dbReference>
<dbReference type="EMBL" id="JADEXQ010000044">
    <property type="protein sequence ID" value="MBE9030757.1"/>
    <property type="molecule type" value="Genomic_DNA"/>
</dbReference>
<keyword evidence="8 10" id="KW-0057">Aromatic amino acid biosynthesis</keyword>
<feature type="domain" description="N-(5'phosphoribosyl) anthranilate isomerase (PRAI)" evidence="11">
    <location>
        <begin position="3"/>
        <end position="203"/>
    </location>
</feature>
<keyword evidence="6 10" id="KW-0028">Amino-acid biosynthesis</keyword>
<proteinExistence type="inferred from homology"/>
<protein>
    <recommendedName>
        <fullName evidence="5 10">N-(5'-phosphoribosyl)anthranilate isomerase</fullName>
        <shortName evidence="10">PRAI</shortName>
        <ecNumber evidence="4 10">5.3.1.24</ecNumber>
    </recommendedName>
</protein>
<dbReference type="FunFam" id="3.20.20.70:FF:000075">
    <property type="entry name" value="Tryptophan biosynthesis protein TRP1"/>
    <property type="match status" value="1"/>
</dbReference>
<dbReference type="HAMAP" id="MF_00135">
    <property type="entry name" value="PRAI"/>
    <property type="match status" value="1"/>
</dbReference>
<dbReference type="Gene3D" id="3.20.20.70">
    <property type="entry name" value="Aldolase class I"/>
    <property type="match status" value="1"/>
</dbReference>
<evidence type="ECO:0000256" key="7">
    <source>
        <dbReference type="ARBA" id="ARBA00022822"/>
    </source>
</evidence>
<dbReference type="GO" id="GO:0004640">
    <property type="term" value="F:phosphoribosylanthranilate isomerase activity"/>
    <property type="evidence" value="ECO:0007669"/>
    <property type="project" value="UniProtKB-UniRule"/>
</dbReference>
<dbReference type="SUPFAM" id="SSF51366">
    <property type="entry name" value="Ribulose-phoshate binding barrel"/>
    <property type="match status" value="1"/>
</dbReference>
<organism evidence="12 13">
    <name type="scientific">Romeriopsis navalis LEGE 11480</name>
    <dbReference type="NCBI Taxonomy" id="2777977"/>
    <lineage>
        <taxon>Bacteria</taxon>
        <taxon>Bacillati</taxon>
        <taxon>Cyanobacteriota</taxon>
        <taxon>Cyanophyceae</taxon>
        <taxon>Leptolyngbyales</taxon>
        <taxon>Leptolyngbyaceae</taxon>
        <taxon>Romeriopsis</taxon>
        <taxon>Romeriopsis navalis</taxon>
    </lineage>
</organism>
<dbReference type="Proteomes" id="UP000625316">
    <property type="component" value="Unassembled WGS sequence"/>
</dbReference>
<sequence>MRVKICGITRPDQGATIAALGANALGFICVQQSPRFVDAIQIQQIQQQLPPSIARIGVFMDTDVETIAQVVKIGGLTAVQLHGGESVEDCQAIRDRLPQIELIKALRIRRTWELEMAADYTPAVDWLLLDAYHPEMGGGTGKTLNWESLQSFKPDKPWFLAGGLRPDNIKQALKLIQPDGIDLSSGVEITPGEKDLVAVQSLFAHINGA</sequence>
<dbReference type="Pfam" id="PF00697">
    <property type="entry name" value="PRAI"/>
    <property type="match status" value="1"/>
</dbReference>
<keyword evidence="9 10" id="KW-0413">Isomerase</keyword>
<dbReference type="AlphaFoldDB" id="A0A928VQM7"/>
<dbReference type="EC" id="5.3.1.24" evidence="4 10"/>
<dbReference type="CDD" id="cd00405">
    <property type="entry name" value="PRAI"/>
    <property type="match status" value="1"/>
</dbReference>
<comment type="catalytic activity">
    <reaction evidence="1 10">
        <text>N-(5-phospho-beta-D-ribosyl)anthranilate = 1-(2-carboxyphenylamino)-1-deoxy-D-ribulose 5-phosphate</text>
        <dbReference type="Rhea" id="RHEA:21540"/>
        <dbReference type="ChEBI" id="CHEBI:18277"/>
        <dbReference type="ChEBI" id="CHEBI:58613"/>
        <dbReference type="EC" id="5.3.1.24"/>
    </reaction>
</comment>
<accession>A0A928VQM7</accession>
<dbReference type="InterPro" id="IPR044643">
    <property type="entry name" value="TrpF_fam"/>
</dbReference>
<name>A0A928VQM7_9CYAN</name>
<reference evidence="12" key="1">
    <citation type="submission" date="2020-10" db="EMBL/GenBank/DDBJ databases">
        <authorList>
            <person name="Castelo-Branco R."/>
            <person name="Eusebio N."/>
            <person name="Adriana R."/>
            <person name="Vieira A."/>
            <person name="Brugerolle De Fraissinette N."/>
            <person name="Rezende De Castro R."/>
            <person name="Schneider M.P."/>
            <person name="Vasconcelos V."/>
            <person name="Leao P.N."/>
        </authorList>
    </citation>
    <scope>NUCLEOTIDE SEQUENCE</scope>
    <source>
        <strain evidence="12">LEGE 11480</strain>
    </source>
</reference>
<evidence type="ECO:0000256" key="4">
    <source>
        <dbReference type="ARBA" id="ARBA00012572"/>
    </source>
</evidence>
<comment type="caution">
    <text evidence="12">The sequence shown here is derived from an EMBL/GenBank/DDBJ whole genome shotgun (WGS) entry which is preliminary data.</text>
</comment>
<evidence type="ECO:0000313" key="12">
    <source>
        <dbReference type="EMBL" id="MBE9030757.1"/>
    </source>
</evidence>
<comment type="pathway">
    <text evidence="2 10">Amino-acid biosynthesis; L-tryptophan biosynthesis; L-tryptophan from chorismate: step 3/5.</text>
</comment>
<keyword evidence="13" id="KW-1185">Reference proteome</keyword>
<dbReference type="InterPro" id="IPR001240">
    <property type="entry name" value="PRAI_dom"/>
</dbReference>
<dbReference type="GO" id="GO:0000162">
    <property type="term" value="P:L-tryptophan biosynthetic process"/>
    <property type="evidence" value="ECO:0007669"/>
    <property type="project" value="UniProtKB-UniRule"/>
</dbReference>
<dbReference type="InterPro" id="IPR011060">
    <property type="entry name" value="RibuloseP-bd_barrel"/>
</dbReference>
<gene>
    <name evidence="10" type="primary">trpF</name>
    <name evidence="12" type="ORF">IQ266_13550</name>
</gene>
<evidence type="ECO:0000256" key="1">
    <source>
        <dbReference type="ARBA" id="ARBA00001164"/>
    </source>
</evidence>
<evidence type="ECO:0000313" key="13">
    <source>
        <dbReference type="Proteomes" id="UP000625316"/>
    </source>
</evidence>
<evidence type="ECO:0000256" key="6">
    <source>
        <dbReference type="ARBA" id="ARBA00022605"/>
    </source>
</evidence>
<evidence type="ECO:0000256" key="3">
    <source>
        <dbReference type="ARBA" id="ARBA00007571"/>
    </source>
</evidence>
<evidence type="ECO:0000259" key="11">
    <source>
        <dbReference type="Pfam" id="PF00697"/>
    </source>
</evidence>
<evidence type="ECO:0000256" key="2">
    <source>
        <dbReference type="ARBA" id="ARBA00004664"/>
    </source>
</evidence>
<evidence type="ECO:0000256" key="5">
    <source>
        <dbReference type="ARBA" id="ARBA00022272"/>
    </source>
</evidence>
<dbReference type="NCBIfam" id="NF002298">
    <property type="entry name" value="PRK01222.1-4"/>
    <property type="match status" value="1"/>
</dbReference>
<comment type="similarity">
    <text evidence="3 10">Belongs to the TrpF family.</text>
</comment>
<dbReference type="PANTHER" id="PTHR42894">
    <property type="entry name" value="N-(5'-PHOSPHORIBOSYL)ANTHRANILATE ISOMERASE"/>
    <property type="match status" value="1"/>
</dbReference>
<evidence type="ECO:0000256" key="10">
    <source>
        <dbReference type="HAMAP-Rule" id="MF_00135"/>
    </source>
</evidence>
<evidence type="ECO:0000256" key="9">
    <source>
        <dbReference type="ARBA" id="ARBA00023235"/>
    </source>
</evidence>
<dbReference type="InterPro" id="IPR013785">
    <property type="entry name" value="Aldolase_TIM"/>
</dbReference>
<keyword evidence="7 10" id="KW-0822">Tryptophan biosynthesis</keyword>
<evidence type="ECO:0000256" key="8">
    <source>
        <dbReference type="ARBA" id="ARBA00023141"/>
    </source>
</evidence>